<dbReference type="RefSeq" id="WP_053234407.1">
    <property type="nucleotide sequence ID" value="NZ_CP011125.1"/>
</dbReference>
<evidence type="ECO:0000256" key="4">
    <source>
        <dbReference type="ARBA" id="ARBA00023002"/>
    </source>
</evidence>
<gene>
    <name evidence="9" type="ORF">DB32_004259</name>
</gene>
<proteinExistence type="predicted"/>
<dbReference type="InterPro" id="IPR045854">
    <property type="entry name" value="NO2/SO3_Rdtase_4Fe4S_sf"/>
</dbReference>
<dbReference type="Pfam" id="PF01077">
    <property type="entry name" value="NIR_SIR"/>
    <property type="match status" value="2"/>
</dbReference>
<keyword evidence="3" id="KW-0479">Metal-binding</keyword>
<dbReference type="PANTHER" id="PTHR32439">
    <property type="entry name" value="FERREDOXIN--NITRITE REDUCTASE, CHLOROPLASTIC"/>
    <property type="match status" value="1"/>
</dbReference>
<name>A0A0F6YIJ9_9BACT</name>
<evidence type="ECO:0000256" key="6">
    <source>
        <dbReference type="ARBA" id="ARBA00023014"/>
    </source>
</evidence>
<dbReference type="PANTHER" id="PTHR32439:SF9">
    <property type="entry name" value="BLR3264 PROTEIN"/>
    <property type="match status" value="1"/>
</dbReference>
<evidence type="ECO:0000313" key="9">
    <source>
        <dbReference type="EMBL" id="AKF07110.1"/>
    </source>
</evidence>
<feature type="domain" description="Nitrite/Sulfite reductase ferredoxin-like" evidence="8">
    <location>
        <begin position="52"/>
        <end position="110"/>
    </location>
</feature>
<dbReference type="GO" id="GO:0016491">
    <property type="term" value="F:oxidoreductase activity"/>
    <property type="evidence" value="ECO:0007669"/>
    <property type="project" value="UniProtKB-KW"/>
</dbReference>
<dbReference type="GO" id="GO:0020037">
    <property type="term" value="F:heme binding"/>
    <property type="evidence" value="ECO:0007669"/>
    <property type="project" value="InterPro"/>
</dbReference>
<evidence type="ECO:0000256" key="2">
    <source>
        <dbReference type="ARBA" id="ARBA00022617"/>
    </source>
</evidence>
<dbReference type="EMBL" id="CP011125">
    <property type="protein sequence ID" value="AKF07110.1"/>
    <property type="molecule type" value="Genomic_DNA"/>
</dbReference>
<dbReference type="SUPFAM" id="SSF56014">
    <property type="entry name" value="Nitrite and sulphite reductase 4Fe-4S domain-like"/>
    <property type="match status" value="2"/>
</dbReference>
<reference evidence="9 10" key="1">
    <citation type="submission" date="2015-03" db="EMBL/GenBank/DDBJ databases">
        <title>Genome assembly of Sandaracinus amylolyticus DSM 53668.</title>
        <authorList>
            <person name="Sharma G."/>
            <person name="Subramanian S."/>
        </authorList>
    </citation>
    <scope>NUCLEOTIDE SEQUENCE [LARGE SCALE GENOMIC DNA]</scope>
    <source>
        <strain evidence="9 10">DSM 53668</strain>
    </source>
</reference>
<dbReference type="InterPro" id="IPR036136">
    <property type="entry name" value="Nit/Sulf_reduc_fer-like_dom_sf"/>
</dbReference>
<dbReference type="KEGG" id="samy:DB32_004259"/>
<dbReference type="GO" id="GO:0046872">
    <property type="term" value="F:metal ion binding"/>
    <property type="evidence" value="ECO:0007669"/>
    <property type="project" value="UniProtKB-KW"/>
</dbReference>
<evidence type="ECO:0000256" key="1">
    <source>
        <dbReference type="ARBA" id="ARBA00022485"/>
    </source>
</evidence>
<dbReference type="Gene3D" id="3.90.480.10">
    <property type="entry name" value="Sulfite Reductase Hemoprotein,Domain 2"/>
    <property type="match status" value="2"/>
</dbReference>
<dbReference type="GO" id="GO:0051539">
    <property type="term" value="F:4 iron, 4 sulfur cluster binding"/>
    <property type="evidence" value="ECO:0007669"/>
    <property type="project" value="UniProtKB-KW"/>
</dbReference>
<dbReference type="Pfam" id="PF03460">
    <property type="entry name" value="NIR_SIR_ferr"/>
    <property type="match status" value="2"/>
</dbReference>
<dbReference type="AlphaFoldDB" id="A0A0F6YIJ9"/>
<evidence type="ECO:0000259" key="7">
    <source>
        <dbReference type="Pfam" id="PF01077"/>
    </source>
</evidence>
<accession>A0A0F6YIJ9</accession>
<evidence type="ECO:0000313" key="10">
    <source>
        <dbReference type="Proteomes" id="UP000034883"/>
    </source>
</evidence>
<evidence type="ECO:0000259" key="8">
    <source>
        <dbReference type="Pfam" id="PF03460"/>
    </source>
</evidence>
<keyword evidence="10" id="KW-1185">Reference proteome</keyword>
<keyword evidence="2" id="KW-0349">Heme</keyword>
<dbReference type="SUPFAM" id="SSF55124">
    <property type="entry name" value="Nitrite/Sulfite reductase N-terminal domain-like"/>
    <property type="match status" value="2"/>
</dbReference>
<dbReference type="InterPro" id="IPR006067">
    <property type="entry name" value="NO2/SO3_Rdtase_4Fe4S_dom"/>
</dbReference>
<feature type="domain" description="Nitrite/Sulfite reductase ferredoxin-like" evidence="8">
    <location>
        <begin position="347"/>
        <end position="399"/>
    </location>
</feature>
<keyword evidence="5" id="KW-0408">Iron</keyword>
<dbReference type="Gene3D" id="3.30.413.10">
    <property type="entry name" value="Sulfite Reductase Hemoprotein, domain 1"/>
    <property type="match status" value="2"/>
</dbReference>
<keyword evidence="6" id="KW-0411">Iron-sulfur</keyword>
<evidence type="ECO:0000256" key="3">
    <source>
        <dbReference type="ARBA" id="ARBA00022723"/>
    </source>
</evidence>
<keyword evidence="1" id="KW-0004">4Fe-4S</keyword>
<organism evidence="9 10">
    <name type="scientific">Sandaracinus amylolyticus</name>
    <dbReference type="NCBI Taxonomy" id="927083"/>
    <lineage>
        <taxon>Bacteria</taxon>
        <taxon>Pseudomonadati</taxon>
        <taxon>Myxococcota</taxon>
        <taxon>Polyangia</taxon>
        <taxon>Polyangiales</taxon>
        <taxon>Sandaracinaceae</taxon>
        <taxon>Sandaracinus</taxon>
    </lineage>
</organism>
<evidence type="ECO:0000256" key="5">
    <source>
        <dbReference type="ARBA" id="ARBA00023004"/>
    </source>
</evidence>
<dbReference type="Proteomes" id="UP000034883">
    <property type="component" value="Chromosome"/>
</dbReference>
<protein>
    <submittedName>
        <fullName evidence="9">Sulfite reductase [NADPH] hemoprotein beta-component</fullName>
    </submittedName>
</protein>
<feature type="domain" description="Nitrite/sulphite reductase 4Fe-4S" evidence="7">
    <location>
        <begin position="408"/>
        <end position="549"/>
    </location>
</feature>
<dbReference type="OrthoDB" id="9803707at2"/>
<dbReference type="InterPro" id="IPR051329">
    <property type="entry name" value="NIR_SIR_4Fe-4S"/>
</dbReference>
<dbReference type="STRING" id="927083.DB32_004259"/>
<feature type="domain" description="Nitrite/sulphite reductase 4Fe-4S" evidence="7">
    <location>
        <begin position="119"/>
        <end position="272"/>
    </location>
</feature>
<dbReference type="InterPro" id="IPR005117">
    <property type="entry name" value="NiRdtase/SiRdtase_haem-b_fer"/>
</dbReference>
<sequence length="554" mass="62124">MYQYDEHDQRIVEERARQFRDQVRRRLSGELTEEEFRPLRLQNGLYLQLHAYMMRIAIPYGLLSTKQLRKLGDVARRFDRGYGHFTTRQNLQLNWPRLVDVPDILDELASVQMHAIQTSGNCIRNITSDPFAGVAKDELEDPRPYCEILRQWSTFHPEFAFLPRKFKIAISGAASDRAAIAIHDIGLRLVKNEQGEIGFEYFAGGGLGRTPILAERIRAFLPKRDLLAYTEAVLRVYNADGRRDNKFKARIKILVKEVGVAEFTRRVEEEFARMKADGTAIVLDDEEIARMKAYFTPPAYEALPDESLEGAKLGKDREYARWLSANVVPHRVPGYAIVQLSTKSDEVPPGDVSSDQMDAIADLADRYGFGQVVVTHRQNLVLPDVRIRDLREVHAALKALGFATPNLDRVTDIIACPGLDYCDLANARSIPIAKEIQATLDDADRVHDLGPLTINISGCINACGHHHVGNIGILGIDKQGEEFYQVTVGGSAREDAALGKVLGRALSSEEVAPAIARLVDRFAQVREHDEETFLEALRRLGPNPFKEALYAAGA</sequence>
<keyword evidence="4" id="KW-0560">Oxidoreductase</keyword>